<dbReference type="AlphaFoldDB" id="A0A916JAM6"/>
<dbReference type="InterPro" id="IPR052940">
    <property type="entry name" value="Carb_Esterase_6"/>
</dbReference>
<reference evidence="3" key="1">
    <citation type="submission" date="2021-04" db="EMBL/GenBank/DDBJ databases">
        <authorList>
            <person name="Rodrigo-Torres L."/>
            <person name="Arahal R. D."/>
            <person name="Lucena T."/>
        </authorList>
    </citation>
    <scope>NUCLEOTIDE SEQUENCE</scope>
    <source>
        <strain evidence="3">CECT 9275</strain>
    </source>
</reference>
<dbReference type="RefSeq" id="WP_215238981.1">
    <property type="nucleotide sequence ID" value="NZ_CAJRAF010000002.1"/>
</dbReference>
<dbReference type="Pfam" id="PF03629">
    <property type="entry name" value="SASA"/>
    <property type="match status" value="1"/>
</dbReference>
<protein>
    <recommendedName>
        <fullName evidence="2">Sialate O-acetylesterase domain-containing protein</fullName>
    </recommendedName>
</protein>
<proteinExistence type="predicted"/>
<gene>
    <name evidence="3" type="ORF">DYBT9275_02337</name>
</gene>
<dbReference type="InterPro" id="IPR036514">
    <property type="entry name" value="SGNH_hydro_sf"/>
</dbReference>
<dbReference type="SUPFAM" id="SSF52266">
    <property type="entry name" value="SGNH hydrolase"/>
    <property type="match status" value="1"/>
</dbReference>
<evidence type="ECO:0000256" key="1">
    <source>
        <dbReference type="ARBA" id="ARBA00022801"/>
    </source>
</evidence>
<dbReference type="Gene3D" id="3.40.50.1110">
    <property type="entry name" value="SGNH hydrolase"/>
    <property type="match status" value="1"/>
</dbReference>
<sequence>MKHLRYLLLLWICWAEICQGQNVTFDPNFDIYILMGQSNMAGRGKVTDAYKSVSNPRVLMLTKANEWVTARHPVHFDKTVAGVGPGLSFGIEMAEASQGKRIGLIPCAVGGTSINKWVPGAFDSATNTHPWDDAEKRIREGMKYGVIKGVIWHQGEGDSNPDSARVYLDKLEKLIARVRKEVGKKRLPFVAGELGRYKANYAFINEVIVHLPQKVSRTAVVSSDGLVHNGDGTHFDSPSADEFGKRYAKAMLQLVK</sequence>
<keyword evidence="1" id="KW-0378">Hydrolase</keyword>
<dbReference type="Proteomes" id="UP000680038">
    <property type="component" value="Unassembled WGS sequence"/>
</dbReference>
<name>A0A916JAM6_9BACT</name>
<dbReference type="PANTHER" id="PTHR31988">
    <property type="entry name" value="ESTERASE, PUTATIVE (DUF303)-RELATED"/>
    <property type="match status" value="1"/>
</dbReference>
<evidence type="ECO:0000259" key="2">
    <source>
        <dbReference type="Pfam" id="PF03629"/>
    </source>
</evidence>
<keyword evidence="4" id="KW-1185">Reference proteome</keyword>
<organism evidence="3 4">
    <name type="scientific">Dyadobacter helix</name>
    <dbReference type="NCBI Taxonomy" id="2822344"/>
    <lineage>
        <taxon>Bacteria</taxon>
        <taxon>Pseudomonadati</taxon>
        <taxon>Bacteroidota</taxon>
        <taxon>Cytophagia</taxon>
        <taxon>Cytophagales</taxon>
        <taxon>Spirosomataceae</taxon>
        <taxon>Dyadobacter</taxon>
    </lineage>
</organism>
<dbReference type="InterPro" id="IPR005181">
    <property type="entry name" value="SASA"/>
</dbReference>
<dbReference type="EMBL" id="CAJRAF010000002">
    <property type="protein sequence ID" value="CAG4999892.1"/>
    <property type="molecule type" value="Genomic_DNA"/>
</dbReference>
<feature type="domain" description="Sialate O-acetylesterase" evidence="2">
    <location>
        <begin position="29"/>
        <end position="253"/>
    </location>
</feature>
<evidence type="ECO:0000313" key="4">
    <source>
        <dbReference type="Proteomes" id="UP000680038"/>
    </source>
</evidence>
<dbReference type="GO" id="GO:0016788">
    <property type="term" value="F:hydrolase activity, acting on ester bonds"/>
    <property type="evidence" value="ECO:0007669"/>
    <property type="project" value="UniProtKB-ARBA"/>
</dbReference>
<evidence type="ECO:0000313" key="3">
    <source>
        <dbReference type="EMBL" id="CAG4999892.1"/>
    </source>
</evidence>
<accession>A0A916JAM6</accession>
<comment type="caution">
    <text evidence="3">The sequence shown here is derived from an EMBL/GenBank/DDBJ whole genome shotgun (WGS) entry which is preliminary data.</text>
</comment>
<dbReference type="PANTHER" id="PTHR31988:SF19">
    <property type="entry name" value="9-O-ACETYL-N-ACETYLNEURAMINIC ACID DEACETYLASE-RELATED"/>
    <property type="match status" value="1"/>
</dbReference>